<comment type="caution">
    <text evidence="2">The sequence shown here is derived from an EMBL/GenBank/DDBJ whole genome shotgun (WGS) entry which is preliminary data.</text>
</comment>
<feature type="transmembrane region" description="Helical" evidence="1">
    <location>
        <begin position="49"/>
        <end position="70"/>
    </location>
</feature>
<reference evidence="2 3" key="1">
    <citation type="journal article" date="2019" name="Int. J. Syst. Evol. Microbiol.">
        <title>The Global Catalogue of Microorganisms (GCM) 10K type strain sequencing project: providing services to taxonomists for standard genome sequencing and annotation.</title>
        <authorList>
            <consortium name="The Broad Institute Genomics Platform"/>
            <consortium name="The Broad Institute Genome Sequencing Center for Infectious Disease"/>
            <person name="Wu L."/>
            <person name="Ma J."/>
        </authorList>
    </citation>
    <scope>NUCLEOTIDE SEQUENCE [LARGE SCALE GENOMIC DNA]</scope>
    <source>
        <strain evidence="2 3">PSR21</strain>
    </source>
</reference>
<keyword evidence="1" id="KW-0812">Transmembrane</keyword>
<evidence type="ECO:0000256" key="1">
    <source>
        <dbReference type="SAM" id="Phobius"/>
    </source>
</evidence>
<name>A0ABD6AD94_9EURY</name>
<accession>A0ABD6AD94</accession>
<organism evidence="2 3">
    <name type="scientific">Halomarina halobia</name>
    <dbReference type="NCBI Taxonomy" id="3033386"/>
    <lineage>
        <taxon>Archaea</taxon>
        <taxon>Methanobacteriati</taxon>
        <taxon>Methanobacteriota</taxon>
        <taxon>Stenosarchaea group</taxon>
        <taxon>Halobacteria</taxon>
        <taxon>Halobacteriales</taxon>
        <taxon>Natronomonadaceae</taxon>
        <taxon>Halomarina</taxon>
    </lineage>
</organism>
<feature type="transmembrane region" description="Helical" evidence="1">
    <location>
        <begin position="12"/>
        <end position="37"/>
    </location>
</feature>
<proteinExistence type="predicted"/>
<evidence type="ECO:0000313" key="3">
    <source>
        <dbReference type="Proteomes" id="UP001596547"/>
    </source>
</evidence>
<dbReference type="AlphaFoldDB" id="A0ABD6AD94"/>
<gene>
    <name evidence="2" type="ORF">ACFQPE_17395</name>
</gene>
<sequence length="79" mass="7626">MTTRDGDDADSLLPYAGLGGVVVCCAVLELLGGAAILGGLAATIGLSTGLTYLAVTGVGGVTAVLLLLGYRQSGRTSGA</sequence>
<protein>
    <submittedName>
        <fullName evidence="2">Uncharacterized protein</fullName>
    </submittedName>
</protein>
<dbReference type="Proteomes" id="UP001596547">
    <property type="component" value="Unassembled WGS sequence"/>
</dbReference>
<dbReference type="EMBL" id="JBHTBF010000003">
    <property type="protein sequence ID" value="MFC7318554.1"/>
    <property type="molecule type" value="Genomic_DNA"/>
</dbReference>
<evidence type="ECO:0000313" key="2">
    <source>
        <dbReference type="EMBL" id="MFC7318554.1"/>
    </source>
</evidence>
<keyword evidence="1" id="KW-0472">Membrane</keyword>
<keyword evidence="1" id="KW-1133">Transmembrane helix</keyword>
<dbReference type="RefSeq" id="WP_276306604.1">
    <property type="nucleotide sequence ID" value="NZ_CP119993.1"/>
</dbReference>
<dbReference type="GeneID" id="79317261"/>
<keyword evidence="3" id="KW-1185">Reference proteome</keyword>